<keyword evidence="1" id="KW-0472">Membrane</keyword>
<sequence>MARSYGVGDGGSTLEGTGLMIMVAMVVISVLMISMVIFACGDSSKSEKDDDWYYRGGGGTGGDGGGGCGGGCVASVATTKILKTGIGGDISCSQSRKLLKVLASEV</sequence>
<organism evidence="2 3">
    <name type="scientific">Anisodus tanguticus</name>
    <dbReference type="NCBI Taxonomy" id="243964"/>
    <lineage>
        <taxon>Eukaryota</taxon>
        <taxon>Viridiplantae</taxon>
        <taxon>Streptophyta</taxon>
        <taxon>Embryophyta</taxon>
        <taxon>Tracheophyta</taxon>
        <taxon>Spermatophyta</taxon>
        <taxon>Magnoliopsida</taxon>
        <taxon>eudicotyledons</taxon>
        <taxon>Gunneridae</taxon>
        <taxon>Pentapetalae</taxon>
        <taxon>asterids</taxon>
        <taxon>lamiids</taxon>
        <taxon>Solanales</taxon>
        <taxon>Solanaceae</taxon>
        <taxon>Solanoideae</taxon>
        <taxon>Hyoscyameae</taxon>
        <taxon>Anisodus</taxon>
    </lineage>
</organism>
<name>A0AAE1SFI6_9SOLA</name>
<keyword evidence="1" id="KW-1133">Transmembrane helix</keyword>
<dbReference type="PANTHER" id="PTHR35420:SF1">
    <property type="entry name" value="OS09G0480532 PROTEIN"/>
    <property type="match status" value="1"/>
</dbReference>
<feature type="transmembrane region" description="Helical" evidence="1">
    <location>
        <begin position="20"/>
        <end position="40"/>
    </location>
</feature>
<evidence type="ECO:0000313" key="2">
    <source>
        <dbReference type="EMBL" id="KAK4369105.1"/>
    </source>
</evidence>
<keyword evidence="3" id="KW-1185">Reference proteome</keyword>
<evidence type="ECO:0000313" key="3">
    <source>
        <dbReference type="Proteomes" id="UP001291623"/>
    </source>
</evidence>
<accession>A0AAE1SFI6</accession>
<dbReference type="PANTHER" id="PTHR35420">
    <property type="entry name" value="OS02G0198500 PROTEIN"/>
    <property type="match status" value="1"/>
</dbReference>
<evidence type="ECO:0000256" key="1">
    <source>
        <dbReference type="SAM" id="Phobius"/>
    </source>
</evidence>
<dbReference type="AlphaFoldDB" id="A0AAE1SFI6"/>
<comment type="caution">
    <text evidence="2">The sequence shown here is derived from an EMBL/GenBank/DDBJ whole genome shotgun (WGS) entry which is preliminary data.</text>
</comment>
<protein>
    <submittedName>
        <fullName evidence="2">Uncharacterized protein</fullName>
    </submittedName>
</protein>
<dbReference type="EMBL" id="JAVYJV010000006">
    <property type="protein sequence ID" value="KAK4369105.1"/>
    <property type="molecule type" value="Genomic_DNA"/>
</dbReference>
<dbReference type="Proteomes" id="UP001291623">
    <property type="component" value="Unassembled WGS sequence"/>
</dbReference>
<proteinExistence type="predicted"/>
<keyword evidence="1" id="KW-0812">Transmembrane</keyword>
<reference evidence="2" key="1">
    <citation type="submission" date="2023-12" db="EMBL/GenBank/DDBJ databases">
        <title>Genome assembly of Anisodus tanguticus.</title>
        <authorList>
            <person name="Wang Y.-J."/>
        </authorList>
    </citation>
    <scope>NUCLEOTIDE SEQUENCE</scope>
    <source>
        <strain evidence="2">KB-2021</strain>
        <tissue evidence="2">Leaf</tissue>
    </source>
</reference>
<gene>
    <name evidence="2" type="ORF">RND71_012897</name>
</gene>